<protein>
    <recommendedName>
        <fullName evidence="3">MarR family transcriptional regulator</fullName>
    </recommendedName>
</protein>
<accession>A0A6P2HIF1</accession>
<dbReference type="SUPFAM" id="SSF46785">
    <property type="entry name" value="Winged helix' DNA-binding domain"/>
    <property type="match status" value="1"/>
</dbReference>
<dbReference type="InterPro" id="IPR036390">
    <property type="entry name" value="WH_DNA-bd_sf"/>
</dbReference>
<gene>
    <name evidence="1" type="ORF">BPS26883_00554</name>
</gene>
<sequence>MSNLTYKIMSFMRTAEMPIGSGVLARFIEADRDAVQRAVPRLVAKGFLTRVEGEGYPKYTCTVEQFNRYLATAPVRTMAQMEQQPDNIISRKLKFLELVNRGIYQGNPVLNEIIADYRELRRRQALLEEA</sequence>
<dbReference type="AlphaFoldDB" id="A0A6P2HIF1"/>
<organism evidence="1 2">
    <name type="scientific">Burkholderia pseudomultivorans</name>
    <dbReference type="NCBI Taxonomy" id="1207504"/>
    <lineage>
        <taxon>Bacteria</taxon>
        <taxon>Pseudomonadati</taxon>
        <taxon>Pseudomonadota</taxon>
        <taxon>Betaproteobacteria</taxon>
        <taxon>Burkholderiales</taxon>
        <taxon>Burkholderiaceae</taxon>
        <taxon>Burkholderia</taxon>
        <taxon>Burkholderia cepacia complex</taxon>
    </lineage>
</organism>
<dbReference type="RefSeq" id="WP_174901428.1">
    <property type="nucleotide sequence ID" value="NZ_CABVPP010000002.1"/>
</dbReference>
<proteinExistence type="predicted"/>
<reference evidence="1 2" key="1">
    <citation type="submission" date="2019-09" db="EMBL/GenBank/DDBJ databases">
        <authorList>
            <person name="Depoorter E."/>
        </authorList>
    </citation>
    <scope>NUCLEOTIDE SEQUENCE [LARGE SCALE GENOMIC DNA]</scope>
    <source>
        <strain evidence="1">LMG 26883</strain>
    </source>
</reference>
<dbReference type="GeneID" id="93167572"/>
<evidence type="ECO:0008006" key="3">
    <source>
        <dbReference type="Google" id="ProtNLM"/>
    </source>
</evidence>
<evidence type="ECO:0000313" key="1">
    <source>
        <dbReference type="EMBL" id="VWB15394.1"/>
    </source>
</evidence>
<dbReference type="EMBL" id="CABVPP010000002">
    <property type="protein sequence ID" value="VWB15394.1"/>
    <property type="molecule type" value="Genomic_DNA"/>
</dbReference>
<evidence type="ECO:0000313" key="2">
    <source>
        <dbReference type="Proteomes" id="UP000494162"/>
    </source>
</evidence>
<dbReference type="Proteomes" id="UP000494162">
    <property type="component" value="Unassembled WGS sequence"/>
</dbReference>
<name>A0A6P2HIF1_9BURK</name>